<dbReference type="Proteomes" id="UP000326570">
    <property type="component" value="Unassembled WGS sequence"/>
</dbReference>
<comment type="caution">
    <text evidence="1">The sequence shown here is derived from an EMBL/GenBank/DDBJ whole genome shotgun (WGS) entry which is preliminary data.</text>
</comment>
<dbReference type="AlphaFoldDB" id="A0A5N1J522"/>
<keyword evidence="2" id="KW-1185">Reference proteome</keyword>
<sequence>MRPGQQKPITIEELRTAWFAFAQRKNQEGKVSEYMILNRNFELQNGTEIHLKVDNPVQVEQFNDVKAELLGELRRKLQNNKLNVLVEFVEVVGAKRLYTSIDKYNFLAEKYPALTELKQRLGLDTDF</sequence>
<proteinExistence type="predicted"/>
<organism evidence="1 2">
    <name type="scientific">Adhaeribacter soli</name>
    <dbReference type="NCBI Taxonomy" id="2607655"/>
    <lineage>
        <taxon>Bacteria</taxon>
        <taxon>Pseudomonadati</taxon>
        <taxon>Bacteroidota</taxon>
        <taxon>Cytophagia</taxon>
        <taxon>Cytophagales</taxon>
        <taxon>Hymenobacteraceae</taxon>
        <taxon>Adhaeribacter</taxon>
    </lineage>
</organism>
<dbReference type="RefSeq" id="WP_150902831.1">
    <property type="nucleotide sequence ID" value="NZ_VTWT01000002.1"/>
</dbReference>
<reference evidence="1 2" key="1">
    <citation type="submission" date="2019-09" db="EMBL/GenBank/DDBJ databases">
        <title>Genome sequence of Adhaeribacter sp. M2.</title>
        <authorList>
            <person name="Srinivasan S."/>
        </authorList>
    </citation>
    <scope>NUCLEOTIDE SEQUENCE [LARGE SCALE GENOMIC DNA]</scope>
    <source>
        <strain evidence="1 2">M2</strain>
    </source>
</reference>
<accession>A0A5N1J522</accession>
<dbReference type="EMBL" id="VTWT01000002">
    <property type="protein sequence ID" value="KAA9340904.1"/>
    <property type="molecule type" value="Genomic_DNA"/>
</dbReference>
<protein>
    <recommendedName>
        <fullName evidence="3">DNA polymerase III subunit gamma/tau</fullName>
    </recommendedName>
</protein>
<gene>
    <name evidence="1" type="ORF">F0P94_05600</name>
</gene>
<name>A0A5N1J522_9BACT</name>
<evidence type="ECO:0000313" key="2">
    <source>
        <dbReference type="Proteomes" id="UP000326570"/>
    </source>
</evidence>
<evidence type="ECO:0008006" key="3">
    <source>
        <dbReference type="Google" id="ProtNLM"/>
    </source>
</evidence>
<evidence type="ECO:0000313" key="1">
    <source>
        <dbReference type="EMBL" id="KAA9340904.1"/>
    </source>
</evidence>